<dbReference type="Proteomes" id="UP000070539">
    <property type="component" value="Unassembled WGS sequence"/>
</dbReference>
<dbReference type="EMBL" id="LRVM01000012">
    <property type="protein sequence ID" value="KXL51925.1"/>
    <property type="molecule type" value="Genomic_DNA"/>
</dbReference>
<reference evidence="1 2" key="1">
    <citation type="submission" date="2016-01" db="EMBL/GenBank/DDBJ databases">
        <title>Genome sequence of Clostridium neopropionicum X4, DSM-3847.</title>
        <authorList>
            <person name="Poehlein A."/>
            <person name="Beck M.H."/>
            <person name="Bengelsdorf F.R."/>
            <person name="Daniel R."/>
            <person name="Duerre P."/>
        </authorList>
    </citation>
    <scope>NUCLEOTIDE SEQUENCE [LARGE SCALE GENOMIC DNA]</scope>
    <source>
        <strain evidence="1 2">DSM-3847</strain>
    </source>
</reference>
<evidence type="ECO:0000313" key="2">
    <source>
        <dbReference type="Proteomes" id="UP000070539"/>
    </source>
</evidence>
<sequence length="64" mass="7352">MQKPLKVNIYVCMKDKTVPYNTLSSDEKMELGIRLNRRGLQAAARVEGYELEFFDLTEADIGIE</sequence>
<proteinExistence type="predicted"/>
<dbReference type="AlphaFoldDB" id="A0A136WBQ3"/>
<accession>A0A136WBQ3</accession>
<name>A0A136WBQ3_9FIRM</name>
<keyword evidence="2" id="KW-1185">Reference proteome</keyword>
<protein>
    <submittedName>
        <fullName evidence="1">Uncharacterized protein</fullName>
    </submittedName>
</protein>
<gene>
    <name evidence="1" type="ORF">CLNEO_26240</name>
</gene>
<evidence type="ECO:0000313" key="1">
    <source>
        <dbReference type="EMBL" id="KXL51925.1"/>
    </source>
</evidence>
<organism evidence="1 2">
    <name type="scientific">Anaerotignum neopropionicum</name>
    <dbReference type="NCBI Taxonomy" id="36847"/>
    <lineage>
        <taxon>Bacteria</taxon>
        <taxon>Bacillati</taxon>
        <taxon>Bacillota</taxon>
        <taxon>Clostridia</taxon>
        <taxon>Lachnospirales</taxon>
        <taxon>Anaerotignaceae</taxon>
        <taxon>Anaerotignum</taxon>
    </lineage>
</organism>
<dbReference type="RefSeq" id="WP_066090101.1">
    <property type="nucleotide sequence ID" value="NZ_LRVM01000012.1"/>
</dbReference>
<dbReference type="OrthoDB" id="9906443at2"/>
<comment type="caution">
    <text evidence="1">The sequence shown here is derived from an EMBL/GenBank/DDBJ whole genome shotgun (WGS) entry which is preliminary data.</text>
</comment>